<feature type="domain" description="DUF1858" evidence="1">
    <location>
        <begin position="6"/>
        <end position="53"/>
    </location>
</feature>
<dbReference type="SUPFAM" id="SSF140683">
    <property type="entry name" value="SP0561-like"/>
    <property type="match status" value="1"/>
</dbReference>
<dbReference type="PANTHER" id="PTHR39341:SF1">
    <property type="entry name" value="DUF1858 DOMAIN-CONTAINING PROTEIN"/>
    <property type="match status" value="1"/>
</dbReference>
<keyword evidence="3" id="KW-1185">Reference proteome</keyword>
<dbReference type="Pfam" id="PF08984">
    <property type="entry name" value="DUF1858"/>
    <property type="match status" value="1"/>
</dbReference>
<dbReference type="RefSeq" id="WP_108774425.1">
    <property type="nucleotide sequence ID" value="NZ_JALBUR010000021.1"/>
</dbReference>
<dbReference type="Proteomes" id="UP001286174">
    <property type="component" value="Unassembled WGS sequence"/>
</dbReference>
<dbReference type="Gene3D" id="1.10.3910.10">
    <property type="entry name" value="SP0561-like"/>
    <property type="match status" value="1"/>
</dbReference>
<dbReference type="AlphaFoldDB" id="A0AB35U7J2"/>
<name>A0AB35U7J2_9FIRM</name>
<organism evidence="2 3">
    <name type="scientific">Grylomicrobium aquisgranensis</name>
    <dbReference type="NCBI Taxonomy" id="2926318"/>
    <lineage>
        <taxon>Bacteria</taxon>
        <taxon>Bacillati</taxon>
        <taxon>Bacillota</taxon>
        <taxon>Erysipelotrichia</taxon>
        <taxon>Erysipelotrichales</taxon>
        <taxon>Erysipelotrichaceae</taxon>
        <taxon>Grylomicrobium</taxon>
    </lineage>
</organism>
<dbReference type="InterPro" id="IPR023883">
    <property type="entry name" value="CHP03980_redox-disulphide"/>
</dbReference>
<dbReference type="NCBIfam" id="TIGR03980">
    <property type="entry name" value="prismane_assoc"/>
    <property type="match status" value="1"/>
</dbReference>
<accession>A0AB35U7J2</accession>
<comment type="caution">
    <text evidence="2">The sequence shown here is derived from an EMBL/GenBank/DDBJ whole genome shotgun (WGS) entry which is preliminary data.</text>
</comment>
<dbReference type="EMBL" id="JALBUR010000021">
    <property type="protein sequence ID" value="MDX8420076.1"/>
    <property type="molecule type" value="Genomic_DNA"/>
</dbReference>
<sequence length="71" mass="7545">MEKYVNGETLIGEIVAKYPACVEILMDAGMHCLECAAASGESLEDACAMHGLPSMVIVNMLNESIALQENA</sequence>
<dbReference type="InterPro" id="IPR038062">
    <property type="entry name" value="ScdA-like_N_sf"/>
</dbReference>
<dbReference type="PANTHER" id="PTHR39341">
    <property type="entry name" value="BSL7085 PROTEIN"/>
    <property type="match status" value="1"/>
</dbReference>
<evidence type="ECO:0000259" key="1">
    <source>
        <dbReference type="Pfam" id="PF08984"/>
    </source>
</evidence>
<proteinExistence type="predicted"/>
<evidence type="ECO:0000313" key="3">
    <source>
        <dbReference type="Proteomes" id="UP001286174"/>
    </source>
</evidence>
<evidence type="ECO:0000313" key="2">
    <source>
        <dbReference type="EMBL" id="MDX8420076.1"/>
    </source>
</evidence>
<dbReference type="InterPro" id="IPR015077">
    <property type="entry name" value="DUF1858"/>
</dbReference>
<reference evidence="2 3" key="1">
    <citation type="submission" date="2022-03" db="EMBL/GenBank/DDBJ databases">
        <title>Novel taxa within the pig intestine.</title>
        <authorList>
            <person name="Wylensek D."/>
            <person name="Bishof K."/>
            <person name="Afrizal A."/>
            <person name="Clavel T."/>
        </authorList>
    </citation>
    <scope>NUCLEOTIDE SEQUENCE [LARGE SCALE GENOMIC DNA]</scope>
    <source>
        <strain evidence="2 3">CLA-KB-P133</strain>
    </source>
</reference>
<protein>
    <submittedName>
        <fullName evidence="2">DUF1858 domain-containing protein</fullName>
    </submittedName>
</protein>
<gene>
    <name evidence="2" type="ORF">MOZ60_08210</name>
</gene>